<sequence length="112" mass="11810">MAPPRLGAGALLVLAALVRAAPTTTTASVSSTTATPPTAPAGRQQPADEDAEPHLILSVRDHALCNGLRCKEGNGGPKPACGIWDTNKYFLFDSLCDMLYFSCMTERSTYPA</sequence>
<feature type="signal peptide" evidence="2">
    <location>
        <begin position="1"/>
        <end position="20"/>
    </location>
</feature>
<gene>
    <name evidence="3" type="ORF">ONE63_007001</name>
</gene>
<accession>A0AAV7XUQ6</accession>
<feature type="region of interest" description="Disordered" evidence="1">
    <location>
        <begin position="23"/>
        <end position="51"/>
    </location>
</feature>
<name>A0AAV7XUQ6_9NEOP</name>
<reference evidence="3" key="1">
    <citation type="submission" date="2022-12" db="EMBL/GenBank/DDBJ databases">
        <title>Chromosome-level genome assembly of the bean flower thrips Megalurothrips usitatus.</title>
        <authorList>
            <person name="Ma L."/>
            <person name="Liu Q."/>
            <person name="Li H."/>
            <person name="Cai W."/>
        </authorList>
    </citation>
    <scope>NUCLEOTIDE SEQUENCE</scope>
    <source>
        <strain evidence="3">Cailab_2022a</strain>
    </source>
</reference>
<evidence type="ECO:0000256" key="2">
    <source>
        <dbReference type="SAM" id="SignalP"/>
    </source>
</evidence>
<dbReference type="Proteomes" id="UP001075354">
    <property type="component" value="Chromosome 4"/>
</dbReference>
<feature type="compositionally biased region" description="Low complexity" evidence="1">
    <location>
        <begin position="23"/>
        <end position="36"/>
    </location>
</feature>
<evidence type="ECO:0000256" key="1">
    <source>
        <dbReference type="SAM" id="MobiDB-lite"/>
    </source>
</evidence>
<protein>
    <submittedName>
        <fullName evidence="3">Uncharacterized protein</fullName>
    </submittedName>
</protein>
<proteinExistence type="predicted"/>
<organism evidence="3 4">
    <name type="scientific">Megalurothrips usitatus</name>
    <name type="common">bean blossom thrips</name>
    <dbReference type="NCBI Taxonomy" id="439358"/>
    <lineage>
        <taxon>Eukaryota</taxon>
        <taxon>Metazoa</taxon>
        <taxon>Ecdysozoa</taxon>
        <taxon>Arthropoda</taxon>
        <taxon>Hexapoda</taxon>
        <taxon>Insecta</taxon>
        <taxon>Pterygota</taxon>
        <taxon>Neoptera</taxon>
        <taxon>Paraneoptera</taxon>
        <taxon>Thysanoptera</taxon>
        <taxon>Terebrantia</taxon>
        <taxon>Thripoidea</taxon>
        <taxon>Thripidae</taxon>
        <taxon>Megalurothrips</taxon>
    </lineage>
</organism>
<keyword evidence="2" id="KW-0732">Signal</keyword>
<dbReference type="EMBL" id="JAPTSV010000004">
    <property type="protein sequence ID" value="KAJ1528600.1"/>
    <property type="molecule type" value="Genomic_DNA"/>
</dbReference>
<evidence type="ECO:0000313" key="3">
    <source>
        <dbReference type="EMBL" id="KAJ1528600.1"/>
    </source>
</evidence>
<dbReference type="AlphaFoldDB" id="A0AAV7XUQ6"/>
<keyword evidence="4" id="KW-1185">Reference proteome</keyword>
<comment type="caution">
    <text evidence="3">The sequence shown here is derived from an EMBL/GenBank/DDBJ whole genome shotgun (WGS) entry which is preliminary data.</text>
</comment>
<evidence type="ECO:0000313" key="4">
    <source>
        <dbReference type="Proteomes" id="UP001075354"/>
    </source>
</evidence>
<feature type="chain" id="PRO_5043574743" evidence="2">
    <location>
        <begin position="21"/>
        <end position="112"/>
    </location>
</feature>